<keyword evidence="1" id="KW-0472">Membrane</keyword>
<evidence type="ECO:0000256" key="1">
    <source>
        <dbReference type="SAM" id="Phobius"/>
    </source>
</evidence>
<dbReference type="EMBL" id="SNYI01000001">
    <property type="protein sequence ID" value="TDQ33413.1"/>
    <property type="molecule type" value="Genomic_DNA"/>
</dbReference>
<accession>A0A4R6TT75</accession>
<keyword evidence="3" id="KW-1185">Reference proteome</keyword>
<gene>
    <name evidence="2" type="ORF">CLV82_1253</name>
</gene>
<evidence type="ECO:0000313" key="3">
    <source>
        <dbReference type="Proteomes" id="UP000295468"/>
    </source>
</evidence>
<feature type="transmembrane region" description="Helical" evidence="1">
    <location>
        <begin position="7"/>
        <end position="24"/>
    </location>
</feature>
<name>A0A4R6TT75_9FLAO</name>
<keyword evidence="1" id="KW-1133">Transmembrane helix</keyword>
<dbReference type="RefSeq" id="WP_166636674.1">
    <property type="nucleotide sequence ID" value="NZ_SNYI01000001.1"/>
</dbReference>
<reference evidence="2 3" key="1">
    <citation type="submission" date="2019-03" db="EMBL/GenBank/DDBJ databases">
        <title>Genomic Encyclopedia of Archaeal and Bacterial Type Strains, Phase II (KMG-II): from individual species to whole genera.</title>
        <authorList>
            <person name="Goeker M."/>
        </authorList>
    </citation>
    <scope>NUCLEOTIDE SEQUENCE [LARGE SCALE GENOMIC DNA]</scope>
    <source>
        <strain evidence="2 3">DSM 18435</strain>
    </source>
</reference>
<dbReference type="Proteomes" id="UP000295468">
    <property type="component" value="Unassembled WGS sequence"/>
</dbReference>
<dbReference type="AlphaFoldDB" id="A0A4R6TT75"/>
<protein>
    <submittedName>
        <fullName evidence="2">Uncharacterized protein</fullName>
    </submittedName>
</protein>
<keyword evidence="1" id="KW-0812">Transmembrane</keyword>
<sequence>MSYKIKSLLYFVCFLAAIGIYELTSPEPTREDVVVDAVKDGKSKELTPEAVVQLEFVQ</sequence>
<organism evidence="2 3">
    <name type="scientific">Zeaxanthinibacter enoshimensis</name>
    <dbReference type="NCBI Taxonomy" id="392009"/>
    <lineage>
        <taxon>Bacteria</taxon>
        <taxon>Pseudomonadati</taxon>
        <taxon>Bacteroidota</taxon>
        <taxon>Flavobacteriia</taxon>
        <taxon>Flavobacteriales</taxon>
        <taxon>Flavobacteriaceae</taxon>
        <taxon>Zeaxanthinibacter</taxon>
    </lineage>
</organism>
<proteinExistence type="predicted"/>
<comment type="caution">
    <text evidence="2">The sequence shown here is derived from an EMBL/GenBank/DDBJ whole genome shotgun (WGS) entry which is preliminary data.</text>
</comment>
<evidence type="ECO:0000313" key="2">
    <source>
        <dbReference type="EMBL" id="TDQ33413.1"/>
    </source>
</evidence>